<protein>
    <submittedName>
        <fullName evidence="2">Uncharacterized protein</fullName>
    </submittedName>
</protein>
<reference evidence="2" key="2">
    <citation type="submission" date="2023-06" db="EMBL/GenBank/DDBJ databases">
        <authorList>
            <consortium name="Lawrence Berkeley National Laboratory"/>
            <person name="Haridas S."/>
            <person name="Hensen N."/>
            <person name="Bonometti L."/>
            <person name="Westerberg I."/>
            <person name="Brannstrom I.O."/>
            <person name="Guillou S."/>
            <person name="Cros-Aarteil S."/>
            <person name="Calhoun S."/>
            <person name="Kuo A."/>
            <person name="Mondo S."/>
            <person name="Pangilinan J."/>
            <person name="Riley R."/>
            <person name="Labutti K."/>
            <person name="Andreopoulos B."/>
            <person name="Lipzen A."/>
            <person name="Chen C."/>
            <person name="Yanf M."/>
            <person name="Daum C."/>
            <person name="Ng V."/>
            <person name="Clum A."/>
            <person name="Steindorff A."/>
            <person name="Ohm R."/>
            <person name="Martin F."/>
            <person name="Silar P."/>
            <person name="Natvig D."/>
            <person name="Lalanne C."/>
            <person name="Gautier V."/>
            <person name="Ament-Velasquez S.L."/>
            <person name="Kruys A."/>
            <person name="Hutchinson M.I."/>
            <person name="Powell A.J."/>
            <person name="Barry K."/>
            <person name="Miller A.N."/>
            <person name="Grigoriev I.V."/>
            <person name="Debuchy R."/>
            <person name="Gladieux P."/>
            <person name="Thoren M.H."/>
            <person name="Johannesson H."/>
        </authorList>
    </citation>
    <scope>NUCLEOTIDE SEQUENCE</scope>
    <source>
        <strain evidence="2">CBS 314.62</strain>
    </source>
</reference>
<dbReference type="AlphaFoldDB" id="A0AAE1CI68"/>
<evidence type="ECO:0000313" key="2">
    <source>
        <dbReference type="EMBL" id="KAK3695259.1"/>
    </source>
</evidence>
<keyword evidence="1" id="KW-1133">Transmembrane helix</keyword>
<reference evidence="2" key="1">
    <citation type="journal article" date="2023" name="Mol. Phylogenet. Evol.">
        <title>Genome-scale phylogeny and comparative genomics of the fungal order Sordariales.</title>
        <authorList>
            <person name="Hensen N."/>
            <person name="Bonometti L."/>
            <person name="Westerberg I."/>
            <person name="Brannstrom I.O."/>
            <person name="Guillou S."/>
            <person name="Cros-Aarteil S."/>
            <person name="Calhoun S."/>
            <person name="Haridas S."/>
            <person name="Kuo A."/>
            <person name="Mondo S."/>
            <person name="Pangilinan J."/>
            <person name="Riley R."/>
            <person name="LaButti K."/>
            <person name="Andreopoulos B."/>
            <person name="Lipzen A."/>
            <person name="Chen C."/>
            <person name="Yan M."/>
            <person name="Daum C."/>
            <person name="Ng V."/>
            <person name="Clum A."/>
            <person name="Steindorff A."/>
            <person name="Ohm R.A."/>
            <person name="Martin F."/>
            <person name="Silar P."/>
            <person name="Natvig D.O."/>
            <person name="Lalanne C."/>
            <person name="Gautier V."/>
            <person name="Ament-Velasquez S.L."/>
            <person name="Kruys A."/>
            <person name="Hutchinson M.I."/>
            <person name="Powell A.J."/>
            <person name="Barry K."/>
            <person name="Miller A.N."/>
            <person name="Grigoriev I.V."/>
            <person name="Debuchy R."/>
            <person name="Gladieux P."/>
            <person name="Hiltunen Thoren M."/>
            <person name="Johannesson H."/>
        </authorList>
    </citation>
    <scope>NUCLEOTIDE SEQUENCE</scope>
    <source>
        <strain evidence="2">CBS 314.62</strain>
    </source>
</reference>
<feature type="transmembrane region" description="Helical" evidence="1">
    <location>
        <begin position="60"/>
        <end position="81"/>
    </location>
</feature>
<evidence type="ECO:0000313" key="3">
    <source>
        <dbReference type="Proteomes" id="UP001270362"/>
    </source>
</evidence>
<name>A0AAE1CI68_9PEZI</name>
<comment type="caution">
    <text evidence="2">The sequence shown here is derived from an EMBL/GenBank/DDBJ whole genome shotgun (WGS) entry which is preliminary data.</text>
</comment>
<accession>A0AAE1CI68</accession>
<evidence type="ECO:0000256" key="1">
    <source>
        <dbReference type="SAM" id="Phobius"/>
    </source>
</evidence>
<organism evidence="2 3">
    <name type="scientific">Podospora appendiculata</name>
    <dbReference type="NCBI Taxonomy" id="314037"/>
    <lineage>
        <taxon>Eukaryota</taxon>
        <taxon>Fungi</taxon>
        <taxon>Dikarya</taxon>
        <taxon>Ascomycota</taxon>
        <taxon>Pezizomycotina</taxon>
        <taxon>Sordariomycetes</taxon>
        <taxon>Sordariomycetidae</taxon>
        <taxon>Sordariales</taxon>
        <taxon>Podosporaceae</taxon>
        <taxon>Podospora</taxon>
    </lineage>
</organism>
<dbReference type="Proteomes" id="UP001270362">
    <property type="component" value="Unassembled WGS sequence"/>
</dbReference>
<dbReference type="EMBL" id="JAULSO010000001">
    <property type="protein sequence ID" value="KAK3695259.1"/>
    <property type="molecule type" value="Genomic_DNA"/>
</dbReference>
<proteinExistence type="predicted"/>
<keyword evidence="1" id="KW-0472">Membrane</keyword>
<keyword evidence="3" id="KW-1185">Reference proteome</keyword>
<sequence length="194" mass="21974">MFSIFFFTCFFPPTRYTHAHKQDRAPRSNCWPAMMIFATRVATLLYKIYRKSRLNRPRGYLSFSLFFLSLPFASLLSGGFWGKKQRESWGFPLRHAAVALLLGPFLSSTGGENACIVICSRDWGARRQCAVRKVVLTTRVSDGAFFSSVASCATLLLCVWGETRVFPRTRLLTLLKSLDTRTMPLGARIDCVHS</sequence>
<keyword evidence="1" id="KW-0812">Transmembrane</keyword>
<gene>
    <name evidence="2" type="ORF">B0T22DRAFT_454820</name>
</gene>